<dbReference type="EMBL" id="JARKIB010000618">
    <property type="protein sequence ID" value="KAJ7697072.1"/>
    <property type="molecule type" value="Genomic_DNA"/>
</dbReference>
<protein>
    <submittedName>
        <fullName evidence="2">Uncharacterized protein</fullName>
    </submittedName>
</protein>
<reference evidence="2" key="1">
    <citation type="submission" date="2023-03" db="EMBL/GenBank/DDBJ databases">
        <title>Massive genome expansion in bonnet fungi (Mycena s.s.) driven by repeated elements and novel gene families across ecological guilds.</title>
        <authorList>
            <consortium name="Lawrence Berkeley National Laboratory"/>
            <person name="Harder C.B."/>
            <person name="Miyauchi S."/>
            <person name="Viragh M."/>
            <person name="Kuo A."/>
            <person name="Thoen E."/>
            <person name="Andreopoulos B."/>
            <person name="Lu D."/>
            <person name="Skrede I."/>
            <person name="Drula E."/>
            <person name="Henrissat B."/>
            <person name="Morin E."/>
            <person name="Kohler A."/>
            <person name="Barry K."/>
            <person name="LaButti K."/>
            <person name="Morin E."/>
            <person name="Salamov A."/>
            <person name="Lipzen A."/>
            <person name="Mereny Z."/>
            <person name="Hegedus B."/>
            <person name="Baldrian P."/>
            <person name="Stursova M."/>
            <person name="Weitz H."/>
            <person name="Taylor A."/>
            <person name="Grigoriev I.V."/>
            <person name="Nagy L.G."/>
            <person name="Martin F."/>
            <person name="Kauserud H."/>
        </authorList>
    </citation>
    <scope>NUCLEOTIDE SEQUENCE</scope>
    <source>
        <strain evidence="2">CBHHK182m</strain>
    </source>
</reference>
<dbReference type="Proteomes" id="UP001215598">
    <property type="component" value="Unassembled WGS sequence"/>
</dbReference>
<evidence type="ECO:0000313" key="2">
    <source>
        <dbReference type="EMBL" id="KAJ7697072.1"/>
    </source>
</evidence>
<dbReference type="AlphaFoldDB" id="A0AAD7DT47"/>
<name>A0AAD7DT47_9AGAR</name>
<keyword evidence="3" id="KW-1185">Reference proteome</keyword>
<evidence type="ECO:0000313" key="3">
    <source>
        <dbReference type="Proteomes" id="UP001215598"/>
    </source>
</evidence>
<feature type="region of interest" description="Disordered" evidence="1">
    <location>
        <begin position="140"/>
        <end position="163"/>
    </location>
</feature>
<sequence length="163" mass="18960">MLSDAVATKMGFFRQTWWKHKKMHHWLLPALIPYLSKIGDNFDLLEPNTNLGEGQHRWNNVQTGVDMTTIESLMKYEQLDISVESQLQAAERTGDLRNTRNNLVHRYISRSNRRIAAHEKYKHTRVVDAKVRLREVTVAETQSRLKKAKAAVESDPSPRNQPR</sequence>
<accession>A0AAD7DT47</accession>
<comment type="caution">
    <text evidence="2">The sequence shown here is derived from an EMBL/GenBank/DDBJ whole genome shotgun (WGS) entry which is preliminary data.</text>
</comment>
<gene>
    <name evidence="2" type="ORF">B0H16DRAFT_828847</name>
</gene>
<proteinExistence type="predicted"/>
<organism evidence="2 3">
    <name type="scientific">Mycena metata</name>
    <dbReference type="NCBI Taxonomy" id="1033252"/>
    <lineage>
        <taxon>Eukaryota</taxon>
        <taxon>Fungi</taxon>
        <taxon>Dikarya</taxon>
        <taxon>Basidiomycota</taxon>
        <taxon>Agaricomycotina</taxon>
        <taxon>Agaricomycetes</taxon>
        <taxon>Agaricomycetidae</taxon>
        <taxon>Agaricales</taxon>
        <taxon>Marasmiineae</taxon>
        <taxon>Mycenaceae</taxon>
        <taxon>Mycena</taxon>
    </lineage>
</organism>
<evidence type="ECO:0000256" key="1">
    <source>
        <dbReference type="SAM" id="MobiDB-lite"/>
    </source>
</evidence>